<proteinExistence type="predicted"/>
<dbReference type="Proteomes" id="UP000604001">
    <property type="component" value="Unassembled WGS sequence"/>
</dbReference>
<keyword evidence="3" id="KW-1185">Reference proteome</keyword>
<evidence type="ECO:0000256" key="1">
    <source>
        <dbReference type="SAM" id="MobiDB-lite"/>
    </source>
</evidence>
<evidence type="ECO:0000313" key="2">
    <source>
        <dbReference type="EMBL" id="MBC2959989.1"/>
    </source>
</evidence>
<dbReference type="Gene3D" id="3.20.20.80">
    <property type="entry name" value="Glycosidases"/>
    <property type="match status" value="1"/>
</dbReference>
<protein>
    <recommendedName>
        <fullName evidence="4">Glycoside hydrolase family 5 domain-containing protein</fullName>
    </recommendedName>
</protein>
<organism evidence="2 3">
    <name type="scientific">Nocardioides deserti</name>
    <dbReference type="NCBI Taxonomy" id="1588644"/>
    <lineage>
        <taxon>Bacteria</taxon>
        <taxon>Bacillati</taxon>
        <taxon>Actinomycetota</taxon>
        <taxon>Actinomycetes</taxon>
        <taxon>Propionibacteriales</taxon>
        <taxon>Nocardioidaceae</taxon>
        <taxon>Nocardioides</taxon>
    </lineage>
</organism>
<comment type="caution">
    <text evidence="2">The sequence shown here is derived from an EMBL/GenBank/DDBJ whole genome shotgun (WGS) entry which is preliminary data.</text>
</comment>
<name>A0ABR6U6D4_9ACTN</name>
<dbReference type="EMBL" id="JACMYC010000003">
    <property type="protein sequence ID" value="MBC2959989.1"/>
    <property type="molecule type" value="Genomic_DNA"/>
</dbReference>
<dbReference type="SUPFAM" id="SSF51445">
    <property type="entry name" value="(Trans)glycosidases"/>
    <property type="match status" value="1"/>
</dbReference>
<sequence>MSHARPHAPTARRRLALRTWAALAAGLAGLLVTALLVATADAPRASAARGSATPEQSARTATPSRLSNGCRVSRRGVPSCGALVGAAHGANTEPAGLERPSGRPLGVRRTYYTASQVDSAVRTARRDVRRGRLPWISFKLPRSWEQMAAGDGDAWARGVARRLDKVPGPVWVAFHHEPEGDGDVQAWRKMQQRLAPLVRRTADNVGFTVVLTGWNQLYGDPAYRLGKIWPRGVKVDVAGFDVYNEVGVTKDGRTIREWPQMGKRYFRPFARWAKRHDVAWGIAETGLTHQAAAAYPGWIKATYRSLVRHGGVAFTYFDTHLNAYGSWPLTTKVKRKAFRATLRTSPRLSR</sequence>
<feature type="compositionally biased region" description="Polar residues" evidence="1">
    <location>
        <begin position="55"/>
        <end position="67"/>
    </location>
</feature>
<accession>A0ABR6U6D4</accession>
<feature type="region of interest" description="Disordered" evidence="1">
    <location>
        <begin position="44"/>
        <end position="70"/>
    </location>
</feature>
<dbReference type="InterPro" id="IPR017853">
    <property type="entry name" value="GH"/>
</dbReference>
<reference evidence="2 3" key="1">
    <citation type="submission" date="2020-08" db="EMBL/GenBank/DDBJ databases">
        <title>novel species in genus Nocardioides.</title>
        <authorList>
            <person name="Zhang G."/>
        </authorList>
    </citation>
    <scope>NUCLEOTIDE SEQUENCE [LARGE SCALE GENOMIC DNA]</scope>
    <source>
        <strain evidence="2 3">SC8A-24</strain>
    </source>
</reference>
<evidence type="ECO:0008006" key="4">
    <source>
        <dbReference type="Google" id="ProtNLM"/>
    </source>
</evidence>
<feature type="compositionally biased region" description="Low complexity" evidence="1">
    <location>
        <begin position="44"/>
        <end position="54"/>
    </location>
</feature>
<evidence type="ECO:0000313" key="3">
    <source>
        <dbReference type="Proteomes" id="UP000604001"/>
    </source>
</evidence>
<gene>
    <name evidence="2" type="ORF">H7344_06745</name>
</gene>
<dbReference type="RefSeq" id="WP_186345246.1">
    <property type="nucleotide sequence ID" value="NZ_BMMR01000003.1"/>
</dbReference>